<keyword evidence="6" id="KW-1185">Reference proteome</keyword>
<proteinExistence type="predicted"/>
<dbReference type="GO" id="GO:0005634">
    <property type="term" value="C:nucleus"/>
    <property type="evidence" value="ECO:0007669"/>
    <property type="project" value="UniProtKB-SubCell"/>
</dbReference>
<dbReference type="InterPro" id="IPR011993">
    <property type="entry name" value="PH-like_dom_sf"/>
</dbReference>
<dbReference type="SUPFAM" id="SSF50729">
    <property type="entry name" value="PH domain-like"/>
    <property type="match status" value="1"/>
</dbReference>
<sequence>MTSASDEPRAPVDGEFQHLPYVQDHKSHAAPGADTGRYRTEAVANDQSNFAVPATCAASGNAPSPPSDNDERPVRKQLKETSIDPSNKMSSSGDTSSVASAPEQGSGRKRSFEEVRGDTDDVIENGDGRRKRSRECTPVEIAKEESLVVSATDNIVEVPEVTVISDSDSDFESGEEAQASIAARVRQASFDCVHASVPRALLDAEKRATTDATNDDAAKALKKKRSLEQLEEEGAQKSEEVEKKRHRDNSQERETQTNKAFAQSAFANMAAASPFASLGGSSSTTEKPTSTSAFASSALSSFAGSESSPFGTLGAITPSVFKSSGSSKTGFGSSGPSGFGSLTSGFAGVGGGFAAAGKSGGLTNFASPNAPATFGGESKSKAIGAEESDDEGSDSDGGEENSTFEADKTDERFYEQTIETGEEEEETIFACKGKLFHFTSGEWKERGVGTFKVNARKNDADKQTGRMIMRADGALRVMLNSPVFQGMTFGDAKNEEPTTKQILLASSEEGRTVPLLLRVGNEALAKDLYGVIKDLLNDE</sequence>
<dbReference type="SMART" id="SM00160">
    <property type="entry name" value="RanBD"/>
    <property type="match status" value="1"/>
</dbReference>
<reference evidence="5" key="2">
    <citation type="journal article" date="2023" name="IMA Fungus">
        <title>Comparative genomic study of the Penicillium genus elucidates a diverse pangenome and 15 lateral gene transfer events.</title>
        <authorList>
            <person name="Petersen C."/>
            <person name="Sorensen T."/>
            <person name="Nielsen M.R."/>
            <person name="Sondergaard T.E."/>
            <person name="Sorensen J.L."/>
            <person name="Fitzpatrick D.A."/>
            <person name="Frisvad J.C."/>
            <person name="Nielsen K.L."/>
        </authorList>
    </citation>
    <scope>NUCLEOTIDE SEQUENCE</scope>
    <source>
        <strain evidence="5">IBT 26290</strain>
    </source>
</reference>
<evidence type="ECO:0000256" key="3">
    <source>
        <dbReference type="SAM" id="MobiDB-lite"/>
    </source>
</evidence>
<dbReference type="PANTHER" id="PTHR23138">
    <property type="entry name" value="RAN BINDING PROTEIN"/>
    <property type="match status" value="1"/>
</dbReference>
<name>A0A9W9IGP2_9EURO</name>
<reference evidence="5" key="1">
    <citation type="submission" date="2022-11" db="EMBL/GenBank/DDBJ databases">
        <authorList>
            <person name="Petersen C."/>
        </authorList>
    </citation>
    <scope>NUCLEOTIDE SEQUENCE</scope>
    <source>
        <strain evidence="5">IBT 26290</strain>
    </source>
</reference>
<evidence type="ECO:0000313" key="5">
    <source>
        <dbReference type="EMBL" id="KAJ5176037.1"/>
    </source>
</evidence>
<evidence type="ECO:0000259" key="4">
    <source>
        <dbReference type="PROSITE" id="PS50196"/>
    </source>
</evidence>
<dbReference type="Pfam" id="PF00638">
    <property type="entry name" value="Ran_BP1"/>
    <property type="match status" value="1"/>
</dbReference>
<feature type="compositionally biased region" description="Acidic residues" evidence="3">
    <location>
        <begin position="386"/>
        <end position="399"/>
    </location>
</feature>
<comment type="caution">
    <text evidence="5">The sequence shown here is derived from an EMBL/GenBank/DDBJ whole genome shotgun (WGS) entry which is preliminary data.</text>
</comment>
<dbReference type="AlphaFoldDB" id="A0A9W9IGP2"/>
<dbReference type="Gene3D" id="2.30.29.30">
    <property type="entry name" value="Pleckstrin-homology domain (PH domain)/Phosphotyrosine-binding domain (PTB)"/>
    <property type="match status" value="1"/>
</dbReference>
<feature type="region of interest" description="Disordered" evidence="3">
    <location>
        <begin position="372"/>
        <end position="411"/>
    </location>
</feature>
<dbReference type="GeneID" id="81423215"/>
<feature type="compositionally biased region" description="Basic and acidic residues" evidence="3">
    <location>
        <begin position="110"/>
        <end position="119"/>
    </location>
</feature>
<feature type="domain" description="RanBD1" evidence="4">
    <location>
        <begin position="418"/>
        <end position="539"/>
    </location>
</feature>
<feature type="compositionally biased region" description="Basic and acidic residues" evidence="3">
    <location>
        <begin position="69"/>
        <end position="82"/>
    </location>
</feature>
<feature type="compositionally biased region" description="Low complexity" evidence="3">
    <location>
        <begin position="90"/>
        <end position="100"/>
    </location>
</feature>
<accession>A0A9W9IGP2</accession>
<protein>
    <recommendedName>
        <fullName evidence="4">RanBD1 domain-containing protein</fullName>
    </recommendedName>
</protein>
<feature type="compositionally biased region" description="Basic and acidic residues" evidence="3">
    <location>
        <begin position="234"/>
        <end position="256"/>
    </location>
</feature>
<feature type="compositionally biased region" description="Basic and acidic residues" evidence="3">
    <location>
        <begin position="1"/>
        <end position="16"/>
    </location>
</feature>
<comment type="subcellular location">
    <subcellularLocation>
        <location evidence="1">Nucleus</location>
    </subcellularLocation>
</comment>
<gene>
    <name evidence="5" type="ORF">N7482_001914</name>
</gene>
<dbReference type="InterPro" id="IPR000156">
    <property type="entry name" value="Ran_bind_dom"/>
</dbReference>
<evidence type="ECO:0000256" key="2">
    <source>
        <dbReference type="ARBA" id="ARBA00023242"/>
    </source>
</evidence>
<dbReference type="OrthoDB" id="185618at2759"/>
<evidence type="ECO:0000313" key="6">
    <source>
        <dbReference type="Proteomes" id="UP001149163"/>
    </source>
</evidence>
<dbReference type="PANTHER" id="PTHR23138:SF142">
    <property type="entry name" value="RAN-BINDING PROTEIN 3B-RELATED"/>
    <property type="match status" value="1"/>
</dbReference>
<feature type="region of interest" description="Disordered" evidence="3">
    <location>
        <begin position="207"/>
        <end position="257"/>
    </location>
</feature>
<dbReference type="PROSITE" id="PS50196">
    <property type="entry name" value="RANBD1"/>
    <property type="match status" value="1"/>
</dbReference>
<dbReference type="Proteomes" id="UP001149163">
    <property type="component" value="Unassembled WGS sequence"/>
</dbReference>
<feature type="region of interest" description="Disordered" evidence="3">
    <location>
        <begin position="1"/>
        <end position="137"/>
    </location>
</feature>
<dbReference type="RefSeq" id="XP_056547645.1">
    <property type="nucleotide sequence ID" value="XM_056684039.1"/>
</dbReference>
<dbReference type="InterPro" id="IPR045255">
    <property type="entry name" value="RanBP1-like"/>
</dbReference>
<keyword evidence="2" id="KW-0539">Nucleus</keyword>
<dbReference type="EMBL" id="JAPQKN010000001">
    <property type="protein sequence ID" value="KAJ5176037.1"/>
    <property type="molecule type" value="Genomic_DNA"/>
</dbReference>
<organism evidence="5 6">
    <name type="scientific">Penicillium canariense</name>
    <dbReference type="NCBI Taxonomy" id="189055"/>
    <lineage>
        <taxon>Eukaryota</taxon>
        <taxon>Fungi</taxon>
        <taxon>Dikarya</taxon>
        <taxon>Ascomycota</taxon>
        <taxon>Pezizomycotina</taxon>
        <taxon>Eurotiomycetes</taxon>
        <taxon>Eurotiomycetidae</taxon>
        <taxon>Eurotiales</taxon>
        <taxon>Aspergillaceae</taxon>
        <taxon>Penicillium</taxon>
    </lineage>
</organism>
<evidence type="ECO:0000256" key="1">
    <source>
        <dbReference type="ARBA" id="ARBA00004123"/>
    </source>
</evidence>